<name>A0A3D3FZY1_ACIRA</name>
<evidence type="ECO:0008006" key="3">
    <source>
        <dbReference type="Google" id="ProtNLM"/>
    </source>
</evidence>
<dbReference type="AlphaFoldDB" id="A0A3D3FZY1"/>
<dbReference type="Proteomes" id="UP000262257">
    <property type="component" value="Unassembled WGS sequence"/>
</dbReference>
<protein>
    <recommendedName>
        <fullName evidence="3">CheW-like domain-containing protein</fullName>
    </recommendedName>
</protein>
<accession>A0A3D3FZY1</accession>
<evidence type="ECO:0000313" key="1">
    <source>
        <dbReference type="EMBL" id="HCM31175.1"/>
    </source>
</evidence>
<dbReference type="RefSeq" id="WP_346816203.1">
    <property type="nucleotide sequence ID" value="NZ_CP157451.1"/>
</dbReference>
<proteinExistence type="predicted"/>
<organism evidence="1 2">
    <name type="scientific">Acinetobacter radioresistens</name>
    <dbReference type="NCBI Taxonomy" id="40216"/>
    <lineage>
        <taxon>Bacteria</taxon>
        <taxon>Pseudomonadati</taxon>
        <taxon>Pseudomonadota</taxon>
        <taxon>Gammaproteobacteria</taxon>
        <taxon>Moraxellales</taxon>
        <taxon>Moraxellaceae</taxon>
        <taxon>Acinetobacter</taxon>
    </lineage>
</organism>
<comment type="caution">
    <text evidence="1">The sequence shown here is derived from an EMBL/GenBank/DDBJ whole genome shotgun (WGS) entry which is preliminary data.</text>
</comment>
<sequence length="154" mass="17621">MSQTNANSTLPKIDQQELQHLITVSTGFIDAYIIRCYAQVPMLLPQNIVLSALDSSINVDHIDWHDFKLPVYKVNSPTAKTAVALVIEGEQVDQRFALICDEMPQTIRLRISEVVDEEQPFDDSNIYQYVRMGDQIFQVPNLNEIQNQLSHKTF</sequence>
<dbReference type="EMBL" id="DPXL01000078">
    <property type="protein sequence ID" value="HCM31175.1"/>
    <property type="molecule type" value="Genomic_DNA"/>
</dbReference>
<evidence type="ECO:0000313" key="2">
    <source>
        <dbReference type="Proteomes" id="UP000262257"/>
    </source>
</evidence>
<reference evidence="1 2" key="1">
    <citation type="journal article" date="2018" name="Nat. Biotechnol.">
        <title>A standardized bacterial taxonomy based on genome phylogeny substantially revises the tree of life.</title>
        <authorList>
            <person name="Parks D.H."/>
            <person name="Chuvochina M."/>
            <person name="Waite D.W."/>
            <person name="Rinke C."/>
            <person name="Skarshewski A."/>
            <person name="Chaumeil P.A."/>
            <person name="Hugenholtz P."/>
        </authorList>
    </citation>
    <scope>NUCLEOTIDE SEQUENCE [LARGE SCALE GENOMIC DNA]</scope>
    <source>
        <strain evidence="1">UBA10045</strain>
    </source>
</reference>
<gene>
    <name evidence="1" type="ORF">DIC32_05945</name>
</gene>